<dbReference type="GO" id="GO:0004497">
    <property type="term" value="F:monooxygenase activity"/>
    <property type="evidence" value="ECO:0007669"/>
    <property type="project" value="UniProtKB-KW"/>
</dbReference>
<dbReference type="SUPFAM" id="SSF48264">
    <property type="entry name" value="Cytochrome P450"/>
    <property type="match status" value="1"/>
</dbReference>
<keyword evidence="4" id="KW-0560">Oxidoreductase</keyword>
<dbReference type="InterPro" id="IPR036396">
    <property type="entry name" value="Cyt_P450_sf"/>
</dbReference>
<evidence type="ECO:0000256" key="5">
    <source>
        <dbReference type="ARBA" id="ARBA00023004"/>
    </source>
</evidence>
<keyword evidence="9" id="KW-1185">Reference proteome</keyword>
<sequence length="423" mass="45971">MPQFTDSDFPARTQAPVLHGSPVRASGGEPRVAMYTPDFSADPHRAYADMRQRYGSLVPVELSPGVPATLVIGYRTALQILNDPDRFPADPRAWQQNVPGECPVRPVLEWQPTAMYNTGVDHQRYRNAVVAALDTVDLHAVHAMVGYLAEPLIDGFCEAGAADLVTDYAFPLVTSVLDQLIGCPAELGLRVANGMAACFDTARAAQGLAQAREALTELVYLKRTDPGDDITTHLINSPAEFTDEEVAAQLVSFYSSGVPAQCNLAVNTVLLMLTDERFGGGLFSGALSTRDALDEVLFNDPPLANFCITYPKQPTVVEDTWLPAHQPVVISLAGCNTDPAIDKGERFGNRAHMAWSTGLHACPARELAYLVVQDAVDELLDIVPDLRLSIDPEELVWRTGPFHRSLVSLPVTFEPVPKTGLDR</sequence>
<proteinExistence type="inferred from homology"/>
<dbReference type="InterPro" id="IPR002397">
    <property type="entry name" value="Cyt_P450_B"/>
</dbReference>
<accession>A0A7X6RHR1</accession>
<dbReference type="GO" id="GO:0005506">
    <property type="term" value="F:iron ion binding"/>
    <property type="evidence" value="ECO:0007669"/>
    <property type="project" value="InterPro"/>
</dbReference>
<evidence type="ECO:0000313" key="9">
    <source>
        <dbReference type="Proteomes" id="UP000523447"/>
    </source>
</evidence>
<keyword evidence="3" id="KW-0479">Metal-binding</keyword>
<evidence type="ECO:0000256" key="6">
    <source>
        <dbReference type="ARBA" id="ARBA00023033"/>
    </source>
</evidence>
<dbReference type="PANTHER" id="PTHR46696">
    <property type="entry name" value="P450, PUTATIVE (EUROFUNG)-RELATED"/>
    <property type="match status" value="1"/>
</dbReference>
<gene>
    <name evidence="8" type="ORF">HGA07_12075</name>
</gene>
<comment type="caution">
    <text evidence="8">The sequence shown here is derived from an EMBL/GenBank/DDBJ whole genome shotgun (WGS) entry which is preliminary data.</text>
</comment>
<dbReference type="RefSeq" id="WP_040718283.1">
    <property type="nucleotide sequence ID" value="NZ_CAWPHS010000089.1"/>
</dbReference>
<dbReference type="Gene3D" id="1.10.630.10">
    <property type="entry name" value="Cytochrome P450"/>
    <property type="match status" value="1"/>
</dbReference>
<reference evidence="8 9" key="1">
    <citation type="submission" date="2020-04" db="EMBL/GenBank/DDBJ databases">
        <title>MicrobeNet Type strains.</title>
        <authorList>
            <person name="Nicholson A.C."/>
        </authorList>
    </citation>
    <scope>NUCLEOTIDE SEQUENCE [LARGE SCALE GENOMIC DNA]</scope>
    <source>
        <strain evidence="8 9">DSM 44445</strain>
    </source>
</reference>
<dbReference type="Proteomes" id="UP000523447">
    <property type="component" value="Unassembled WGS sequence"/>
</dbReference>
<dbReference type="PRINTS" id="PR00359">
    <property type="entry name" value="BP450"/>
</dbReference>
<dbReference type="GO" id="GO:0016705">
    <property type="term" value="F:oxidoreductase activity, acting on paired donors, with incorporation or reduction of molecular oxygen"/>
    <property type="evidence" value="ECO:0007669"/>
    <property type="project" value="InterPro"/>
</dbReference>
<evidence type="ECO:0000256" key="2">
    <source>
        <dbReference type="ARBA" id="ARBA00022617"/>
    </source>
</evidence>
<dbReference type="PANTHER" id="PTHR46696:SF1">
    <property type="entry name" value="CYTOCHROME P450 YJIB-RELATED"/>
    <property type="match status" value="1"/>
</dbReference>
<organism evidence="8 9">
    <name type="scientific">Nocardia veterana</name>
    <dbReference type="NCBI Taxonomy" id="132249"/>
    <lineage>
        <taxon>Bacteria</taxon>
        <taxon>Bacillati</taxon>
        <taxon>Actinomycetota</taxon>
        <taxon>Actinomycetes</taxon>
        <taxon>Mycobacteriales</taxon>
        <taxon>Nocardiaceae</taxon>
        <taxon>Nocardia</taxon>
    </lineage>
</organism>
<keyword evidence="2" id="KW-0349">Heme</keyword>
<keyword evidence="6" id="KW-0503">Monooxygenase</keyword>
<feature type="region of interest" description="Disordered" evidence="7">
    <location>
        <begin position="1"/>
        <end position="31"/>
    </location>
</feature>
<evidence type="ECO:0000256" key="1">
    <source>
        <dbReference type="ARBA" id="ARBA00010617"/>
    </source>
</evidence>
<dbReference type="GO" id="GO:0020037">
    <property type="term" value="F:heme binding"/>
    <property type="evidence" value="ECO:0007669"/>
    <property type="project" value="InterPro"/>
</dbReference>
<dbReference type="EMBL" id="JAAXPE010000009">
    <property type="protein sequence ID" value="NKY86361.1"/>
    <property type="molecule type" value="Genomic_DNA"/>
</dbReference>
<name>A0A7X6RHR1_9NOCA</name>
<keyword evidence="5" id="KW-0408">Iron</keyword>
<evidence type="ECO:0000313" key="8">
    <source>
        <dbReference type="EMBL" id="NKY86361.1"/>
    </source>
</evidence>
<evidence type="ECO:0000256" key="7">
    <source>
        <dbReference type="SAM" id="MobiDB-lite"/>
    </source>
</evidence>
<evidence type="ECO:0000256" key="3">
    <source>
        <dbReference type="ARBA" id="ARBA00022723"/>
    </source>
</evidence>
<protein>
    <submittedName>
        <fullName evidence="8">Cytochrome P450</fullName>
    </submittedName>
</protein>
<evidence type="ECO:0000256" key="4">
    <source>
        <dbReference type="ARBA" id="ARBA00023002"/>
    </source>
</evidence>
<comment type="similarity">
    <text evidence="1">Belongs to the cytochrome P450 family.</text>
</comment>
<dbReference type="AlphaFoldDB" id="A0A7X6RHR1"/>